<dbReference type="EMBL" id="MKKU01000014">
    <property type="protein sequence ID" value="RNF27157.1"/>
    <property type="molecule type" value="Genomic_DNA"/>
</dbReference>
<comment type="caution">
    <text evidence="1">The sequence shown here is derived from an EMBL/GenBank/DDBJ whole genome shotgun (WGS) entry which is preliminary data.</text>
</comment>
<organism evidence="1 2">
    <name type="scientific">Trypanosoma conorhini</name>
    <dbReference type="NCBI Taxonomy" id="83891"/>
    <lineage>
        <taxon>Eukaryota</taxon>
        <taxon>Discoba</taxon>
        <taxon>Euglenozoa</taxon>
        <taxon>Kinetoplastea</taxon>
        <taxon>Metakinetoplastina</taxon>
        <taxon>Trypanosomatida</taxon>
        <taxon>Trypanosomatidae</taxon>
        <taxon>Trypanosoma</taxon>
    </lineage>
</organism>
<dbReference type="SUPFAM" id="SSF47072">
    <property type="entry name" value="Cysteine alpha-hairpin motif"/>
    <property type="match status" value="2"/>
</dbReference>
<evidence type="ECO:0000313" key="2">
    <source>
        <dbReference type="Proteomes" id="UP000284403"/>
    </source>
</evidence>
<dbReference type="GeneID" id="40314205"/>
<protein>
    <submittedName>
        <fullName evidence="1">Uncharacterized protein</fullName>
    </submittedName>
</protein>
<gene>
    <name evidence="1" type="ORF">Tco025E_00594</name>
</gene>
<dbReference type="Proteomes" id="UP000284403">
    <property type="component" value="Unassembled WGS sequence"/>
</dbReference>
<dbReference type="Gene3D" id="1.10.287.1130">
    <property type="entry name" value="CytochromE C oxidase copper chaperone"/>
    <property type="match status" value="1"/>
</dbReference>
<keyword evidence="2" id="KW-1185">Reference proteome</keyword>
<accession>A0A3R7P132</accession>
<dbReference type="OrthoDB" id="13601at2759"/>
<evidence type="ECO:0000313" key="1">
    <source>
        <dbReference type="EMBL" id="RNF27157.1"/>
    </source>
</evidence>
<sequence length="139" mass="16054">MPTHVPDPAPCAVEATLWRACLKEFDYGPDRAEGSCEKQRVGYYSCIKGWRERQNEAYDHSRFNLVKECAREAEKLHQCMMVNMFEASRCQEAMAHLKRCAARHDPEVRRALADDPALTALEEEPQGIKRLWYRAIGKL</sequence>
<dbReference type="InterPro" id="IPR009069">
    <property type="entry name" value="Cys_alpha_HP_mot_SF"/>
</dbReference>
<dbReference type="AlphaFoldDB" id="A0A3R7P132"/>
<reference evidence="1 2" key="1">
    <citation type="journal article" date="2018" name="BMC Genomics">
        <title>Genomic comparison of Trypanosoma conorhini and Trypanosoma rangeli to Trypanosoma cruzi strains of high and low virulence.</title>
        <authorList>
            <person name="Bradwell K.R."/>
            <person name="Koparde V.N."/>
            <person name="Matveyev A.V."/>
            <person name="Serrano M.G."/>
            <person name="Alves J.M."/>
            <person name="Parikh H."/>
            <person name="Huang B."/>
            <person name="Lee V."/>
            <person name="Espinosa-Alvarez O."/>
            <person name="Ortiz P.A."/>
            <person name="Costa-Martins A.G."/>
            <person name="Teixeira M.M."/>
            <person name="Buck G.A."/>
        </authorList>
    </citation>
    <scope>NUCLEOTIDE SEQUENCE [LARGE SCALE GENOMIC DNA]</scope>
    <source>
        <strain evidence="1 2">025E</strain>
    </source>
</reference>
<dbReference type="RefSeq" id="XP_029232363.1">
    <property type="nucleotide sequence ID" value="XM_029367534.1"/>
</dbReference>
<name>A0A3R7P132_9TRYP</name>
<proteinExistence type="predicted"/>